<accession>A0A8J2NHT4</accession>
<comment type="caution">
    <text evidence="1">The sequence shown here is derived from an EMBL/GenBank/DDBJ whole genome shotgun (WGS) entry which is preliminary data.</text>
</comment>
<organism evidence="1 2">
    <name type="scientific">Allacma fusca</name>
    <dbReference type="NCBI Taxonomy" id="39272"/>
    <lineage>
        <taxon>Eukaryota</taxon>
        <taxon>Metazoa</taxon>
        <taxon>Ecdysozoa</taxon>
        <taxon>Arthropoda</taxon>
        <taxon>Hexapoda</taxon>
        <taxon>Collembola</taxon>
        <taxon>Symphypleona</taxon>
        <taxon>Sminthuridae</taxon>
        <taxon>Allacma</taxon>
    </lineage>
</organism>
<name>A0A8J2NHT4_9HEXA</name>
<dbReference type="EMBL" id="CAJVCH010014267">
    <property type="protein sequence ID" value="CAG7677857.1"/>
    <property type="molecule type" value="Genomic_DNA"/>
</dbReference>
<proteinExistence type="predicted"/>
<reference evidence="1" key="1">
    <citation type="submission" date="2021-06" db="EMBL/GenBank/DDBJ databases">
        <authorList>
            <person name="Hodson N. C."/>
            <person name="Mongue J. A."/>
            <person name="Jaron S. K."/>
        </authorList>
    </citation>
    <scope>NUCLEOTIDE SEQUENCE</scope>
</reference>
<evidence type="ECO:0000313" key="1">
    <source>
        <dbReference type="EMBL" id="CAG7677857.1"/>
    </source>
</evidence>
<evidence type="ECO:0000313" key="2">
    <source>
        <dbReference type="Proteomes" id="UP000708208"/>
    </source>
</evidence>
<feature type="non-terminal residue" evidence="1">
    <location>
        <position position="58"/>
    </location>
</feature>
<dbReference type="AlphaFoldDB" id="A0A8J2NHT4"/>
<gene>
    <name evidence="1" type="ORF">AFUS01_LOCUS2503</name>
</gene>
<dbReference type="Proteomes" id="UP000708208">
    <property type="component" value="Unassembled WGS sequence"/>
</dbReference>
<keyword evidence="2" id="KW-1185">Reference proteome</keyword>
<sequence>LPTRNVVVYSVPSVNTLQFDLIISPLFNPFYKLSTEHKPGSLRLGSKQWRRSLPSSSV</sequence>
<feature type="non-terminal residue" evidence="1">
    <location>
        <position position="1"/>
    </location>
</feature>
<protein>
    <submittedName>
        <fullName evidence="1">Uncharacterized protein</fullName>
    </submittedName>
</protein>